<evidence type="ECO:0000256" key="5">
    <source>
        <dbReference type="ARBA" id="ARBA00024026"/>
    </source>
</evidence>
<evidence type="ECO:0000259" key="6">
    <source>
        <dbReference type="SMART" id="SM00670"/>
    </source>
</evidence>
<dbReference type="SUPFAM" id="SSF88723">
    <property type="entry name" value="PIN domain-like"/>
    <property type="match status" value="1"/>
</dbReference>
<comment type="caution">
    <text evidence="7">The sequence shown here is derived from an EMBL/GenBank/DDBJ whole genome shotgun (WGS) entry which is preliminary data.</text>
</comment>
<dbReference type="GO" id="GO:0000480">
    <property type="term" value="P:endonucleolytic cleavage in 5'-ETS of tricistronic rRNA transcript (SSU-rRNA, 5.8S rRNA, LSU-rRNA)"/>
    <property type="evidence" value="ECO:0007669"/>
    <property type="project" value="EnsemblFungi"/>
</dbReference>
<sequence>MGVQKKTRKFAQVKRAIGLRDSRLCVVLFLFQELANNSCHSRKENQPKNETKGNDIVREIPQVPSSLFFQYNTALTPPYSVLVDTNFLYHTIQHKLEVIPTMMDCLYAKCIPIITDCVLAELEKLGQKYRLALRVAKDPRFERVKCDHKGTYADDCLVDRVIKHRVYIVATNDRDLKRRIRKIPGVPIMSVARGKYVIERLPDAPEK</sequence>
<dbReference type="GO" id="GO:0000472">
    <property type="term" value="P:endonucleolytic cleavage to generate mature 5'-end of SSU-rRNA from (SSU-rRNA, 5.8S rRNA, LSU-rRNA)"/>
    <property type="evidence" value="ECO:0007669"/>
    <property type="project" value="EnsemblFungi"/>
</dbReference>
<dbReference type="FunFam" id="3.40.50.1010:FF:000019">
    <property type="entry name" value="U3 small nucleolar RNA-associated protein 24"/>
    <property type="match status" value="1"/>
</dbReference>
<dbReference type="STRING" id="1408163.A0A0F4YTA4"/>
<comment type="similarity">
    <text evidence="5">Belongs to the UTP23/FCF1 family. FCF1 subfamily.</text>
</comment>
<dbReference type="Proteomes" id="UP000053958">
    <property type="component" value="Unassembled WGS sequence"/>
</dbReference>
<dbReference type="GO" id="GO:0000447">
    <property type="term" value="P:endonucleolytic cleavage in ITS1 to separate SSU-rRNA from 5.8S rRNA and LSU-rRNA from tricistronic rRNA transcript (SSU-rRNA, 5.8S rRNA, LSU-rRNA)"/>
    <property type="evidence" value="ECO:0007669"/>
    <property type="project" value="EnsemblFungi"/>
</dbReference>
<organism evidence="7 8">
    <name type="scientific">Rasamsonia emersonii (strain ATCC 16479 / CBS 393.64 / IMI 116815)</name>
    <dbReference type="NCBI Taxonomy" id="1408163"/>
    <lineage>
        <taxon>Eukaryota</taxon>
        <taxon>Fungi</taxon>
        <taxon>Dikarya</taxon>
        <taxon>Ascomycota</taxon>
        <taxon>Pezizomycotina</taxon>
        <taxon>Eurotiomycetes</taxon>
        <taxon>Eurotiomycetidae</taxon>
        <taxon>Eurotiales</taxon>
        <taxon>Trichocomaceae</taxon>
        <taxon>Rasamsonia</taxon>
    </lineage>
</organism>
<dbReference type="Gene3D" id="3.40.50.1010">
    <property type="entry name" value="5'-nuclease"/>
    <property type="match status" value="1"/>
</dbReference>
<evidence type="ECO:0000313" key="8">
    <source>
        <dbReference type="Proteomes" id="UP000053958"/>
    </source>
</evidence>
<dbReference type="InterPro" id="IPR006984">
    <property type="entry name" value="Fcf1/UTP23"/>
</dbReference>
<dbReference type="InterPro" id="IPR002716">
    <property type="entry name" value="PIN_dom"/>
</dbReference>
<feature type="domain" description="PIN" evidence="6">
    <location>
        <begin position="79"/>
        <end position="178"/>
    </location>
</feature>
<comment type="subcellular location">
    <subcellularLocation>
        <location evidence="1">Nucleus</location>
        <location evidence="1">Nucleolus</location>
    </subcellularLocation>
</comment>
<dbReference type="EMBL" id="LASV01000207">
    <property type="protein sequence ID" value="KKA21071.1"/>
    <property type="molecule type" value="Genomic_DNA"/>
</dbReference>
<gene>
    <name evidence="7" type="ORF">T310_4892</name>
</gene>
<dbReference type="GeneID" id="25317239"/>
<dbReference type="PANTHER" id="PTHR12416">
    <property type="entry name" value="RRNA-PROCESSING PROTEIN UTP23 HOMOLOG"/>
    <property type="match status" value="1"/>
</dbReference>
<dbReference type="RefSeq" id="XP_013327683.1">
    <property type="nucleotide sequence ID" value="XM_013472229.1"/>
</dbReference>
<evidence type="ECO:0000256" key="4">
    <source>
        <dbReference type="ARBA" id="ARBA00023242"/>
    </source>
</evidence>
<accession>A0A0F4YTA4</accession>
<reference evidence="7 8" key="1">
    <citation type="submission" date="2015-04" db="EMBL/GenBank/DDBJ databases">
        <authorList>
            <person name="Heijne W.H."/>
            <person name="Fedorova N.D."/>
            <person name="Nierman W.C."/>
            <person name="Vollebregt A.W."/>
            <person name="Zhao Z."/>
            <person name="Wu L."/>
            <person name="Kumar M."/>
            <person name="Stam H."/>
            <person name="van den Berg M.A."/>
            <person name="Pel H.J."/>
        </authorList>
    </citation>
    <scope>NUCLEOTIDE SEQUENCE [LARGE SCALE GENOMIC DNA]</scope>
    <source>
        <strain evidence="7 8">CBS 393.64</strain>
    </source>
</reference>
<proteinExistence type="inferred from homology"/>
<dbReference type="InterPro" id="IPR037503">
    <property type="entry name" value="Fcf1_PIN"/>
</dbReference>
<dbReference type="InterPro" id="IPR029060">
    <property type="entry name" value="PIN-like_dom_sf"/>
</dbReference>
<evidence type="ECO:0000256" key="3">
    <source>
        <dbReference type="ARBA" id="ARBA00022552"/>
    </source>
</evidence>
<keyword evidence="3" id="KW-0698">rRNA processing</keyword>
<dbReference type="Pfam" id="PF04900">
    <property type="entry name" value="Fcf1"/>
    <property type="match status" value="1"/>
</dbReference>
<dbReference type="SMART" id="SM00670">
    <property type="entry name" value="PINc"/>
    <property type="match status" value="1"/>
</dbReference>
<keyword evidence="4" id="KW-0539">Nucleus</keyword>
<dbReference type="OrthoDB" id="76105at2759"/>
<name>A0A0F4YTA4_RASE3</name>
<protein>
    <submittedName>
        <fullName evidence="7">DUF652 domain-containing protein</fullName>
    </submittedName>
</protein>
<evidence type="ECO:0000256" key="1">
    <source>
        <dbReference type="ARBA" id="ARBA00004604"/>
    </source>
</evidence>
<evidence type="ECO:0000256" key="2">
    <source>
        <dbReference type="ARBA" id="ARBA00022517"/>
    </source>
</evidence>
<keyword evidence="2" id="KW-0690">Ribosome biogenesis</keyword>
<evidence type="ECO:0000313" key="7">
    <source>
        <dbReference type="EMBL" id="KKA21071.1"/>
    </source>
</evidence>
<dbReference type="AlphaFoldDB" id="A0A0F4YTA4"/>
<dbReference type="GO" id="GO:0032040">
    <property type="term" value="C:small-subunit processome"/>
    <property type="evidence" value="ECO:0007669"/>
    <property type="project" value="EnsemblFungi"/>
</dbReference>
<dbReference type="GO" id="GO:0004521">
    <property type="term" value="F:RNA endonuclease activity"/>
    <property type="evidence" value="ECO:0007669"/>
    <property type="project" value="EnsemblFungi"/>
</dbReference>
<dbReference type="CDD" id="cd09864">
    <property type="entry name" value="PIN_Fcf1-like"/>
    <property type="match status" value="1"/>
</dbReference>
<keyword evidence="8" id="KW-1185">Reference proteome</keyword>